<keyword evidence="2" id="KW-1185">Reference proteome</keyword>
<evidence type="ECO:0000313" key="2">
    <source>
        <dbReference type="Proteomes" id="UP000027170"/>
    </source>
</evidence>
<gene>
    <name evidence="1" type="ORF">SALWKB29_1948</name>
</gene>
<evidence type="ECO:0000313" key="1">
    <source>
        <dbReference type="EMBL" id="KDN14046.1"/>
    </source>
</evidence>
<dbReference type="Proteomes" id="UP000027170">
    <property type="component" value="Unassembled WGS sequence"/>
</dbReference>
<dbReference type="EMBL" id="JFZV01000012">
    <property type="protein sequence ID" value="KDN14046.1"/>
    <property type="molecule type" value="Genomic_DNA"/>
</dbReference>
<evidence type="ECO:0008006" key="3">
    <source>
        <dbReference type="Google" id="ProtNLM"/>
    </source>
</evidence>
<protein>
    <recommendedName>
        <fullName evidence="3">DUF3168 domain-containing protein</fullName>
    </recommendedName>
</protein>
<reference evidence="1 2" key="1">
    <citation type="submission" date="2014-03" db="EMBL/GenBank/DDBJ databases">
        <title>The genomes of two eusocial bee gut symbionts.</title>
        <authorList>
            <person name="Kwong W.K."/>
            <person name="Engel P."/>
            <person name="Koch H."/>
            <person name="Moran N.A."/>
        </authorList>
    </citation>
    <scope>NUCLEOTIDE SEQUENCE [LARGE SCALE GENOMIC DNA]</scope>
    <source>
        <strain evidence="2">wkB29</strain>
    </source>
</reference>
<accession>A0A836MNA4</accession>
<comment type="caution">
    <text evidence="1">The sequence shown here is derived from an EMBL/GenBank/DDBJ whole genome shotgun (WGS) entry which is preliminary data.</text>
</comment>
<dbReference type="AlphaFoldDB" id="A0A836MNA4"/>
<sequence>MAINAALPNIPVYWGFANDAAQAPFIVLQWVGGAGYLFMDYQTSGGFERRLQVAAWAETYIAANEYIRAIQEALLRLPVVSAIDAPIDTYDYEMSVYGSHMDFTVIT</sequence>
<proteinExistence type="predicted"/>
<organism evidence="1 2">
    <name type="scientific">Snodgrassella communis</name>
    <dbReference type="NCBI Taxonomy" id="2946699"/>
    <lineage>
        <taxon>Bacteria</taxon>
        <taxon>Pseudomonadati</taxon>
        <taxon>Pseudomonadota</taxon>
        <taxon>Betaproteobacteria</taxon>
        <taxon>Neisseriales</taxon>
        <taxon>Neisseriaceae</taxon>
        <taxon>Snodgrassella</taxon>
    </lineage>
</organism>
<name>A0A836MNA4_9NEIS</name>